<dbReference type="InterPro" id="IPR050951">
    <property type="entry name" value="Retrovirus_Pol_polyprotein"/>
</dbReference>
<evidence type="ECO:0000313" key="2">
    <source>
        <dbReference type="Proteomes" id="UP000765509"/>
    </source>
</evidence>
<dbReference type="GO" id="GO:0003676">
    <property type="term" value="F:nucleic acid binding"/>
    <property type="evidence" value="ECO:0007669"/>
    <property type="project" value="InterPro"/>
</dbReference>
<dbReference type="EMBL" id="AVOT02037982">
    <property type="protein sequence ID" value="MBW0532734.1"/>
    <property type="molecule type" value="Genomic_DNA"/>
</dbReference>
<evidence type="ECO:0008006" key="3">
    <source>
        <dbReference type="Google" id="ProtNLM"/>
    </source>
</evidence>
<dbReference type="SUPFAM" id="SSF53098">
    <property type="entry name" value="Ribonuclease H-like"/>
    <property type="match status" value="1"/>
</dbReference>
<dbReference type="InterPro" id="IPR036397">
    <property type="entry name" value="RNaseH_sf"/>
</dbReference>
<accession>A0A9Q3IBI0</accession>
<dbReference type="Gene3D" id="3.30.420.10">
    <property type="entry name" value="Ribonuclease H-like superfamily/Ribonuclease H"/>
    <property type="match status" value="1"/>
</dbReference>
<dbReference type="InterPro" id="IPR012337">
    <property type="entry name" value="RNaseH-like_sf"/>
</dbReference>
<reference evidence="1" key="1">
    <citation type="submission" date="2021-03" db="EMBL/GenBank/DDBJ databases">
        <title>Draft genome sequence of rust myrtle Austropuccinia psidii MF-1, a brazilian biotype.</title>
        <authorList>
            <person name="Quecine M.C."/>
            <person name="Pachon D.M.R."/>
            <person name="Bonatelli M.L."/>
            <person name="Correr F.H."/>
            <person name="Franceschini L.M."/>
            <person name="Leite T.F."/>
            <person name="Margarido G.R.A."/>
            <person name="Almeida C.A."/>
            <person name="Ferrarezi J.A."/>
            <person name="Labate C.A."/>
        </authorList>
    </citation>
    <scope>NUCLEOTIDE SEQUENCE</scope>
    <source>
        <strain evidence="1">MF-1</strain>
    </source>
</reference>
<organism evidence="1 2">
    <name type="scientific">Austropuccinia psidii MF-1</name>
    <dbReference type="NCBI Taxonomy" id="1389203"/>
    <lineage>
        <taxon>Eukaryota</taxon>
        <taxon>Fungi</taxon>
        <taxon>Dikarya</taxon>
        <taxon>Basidiomycota</taxon>
        <taxon>Pucciniomycotina</taxon>
        <taxon>Pucciniomycetes</taxon>
        <taxon>Pucciniales</taxon>
        <taxon>Sphaerophragmiaceae</taxon>
        <taxon>Austropuccinia</taxon>
    </lineage>
</organism>
<comment type="caution">
    <text evidence="1">The sequence shown here is derived from an EMBL/GenBank/DDBJ whole genome shotgun (WGS) entry which is preliminary data.</text>
</comment>
<dbReference type="PANTHER" id="PTHR37984">
    <property type="entry name" value="PROTEIN CBG26694"/>
    <property type="match status" value="1"/>
</dbReference>
<gene>
    <name evidence="1" type="ORF">O181_072449</name>
</gene>
<keyword evidence="2" id="KW-1185">Reference proteome</keyword>
<sequence>MIKIQEPRKPWKILHMEWVTGLPPGGDRSYNACLVIVDRFSKNPIFLPCEKDDTAMDPALLIWNRFSFSTAYHPQTDGLAEIMIQTLGDMVRLFHAYGLELKDCDGFNHDWCTLLPELEFAYKTSINASTNQTPAILEKMWNPKLHQDSLRTDLVEIHPTASSFKGMREKARTNEIRCMED</sequence>
<protein>
    <recommendedName>
        <fullName evidence="3">Integrase catalytic domain-containing protein</fullName>
    </recommendedName>
</protein>
<dbReference type="PANTHER" id="PTHR37984:SF5">
    <property type="entry name" value="PROTEIN NYNRIN-LIKE"/>
    <property type="match status" value="1"/>
</dbReference>
<dbReference type="AlphaFoldDB" id="A0A9Q3IBI0"/>
<dbReference type="Proteomes" id="UP000765509">
    <property type="component" value="Unassembled WGS sequence"/>
</dbReference>
<evidence type="ECO:0000313" key="1">
    <source>
        <dbReference type="EMBL" id="MBW0532734.1"/>
    </source>
</evidence>
<proteinExistence type="predicted"/>
<name>A0A9Q3IBI0_9BASI</name>